<accession>X1F5R1</accession>
<dbReference type="EMBL" id="BARU01007027">
    <property type="protein sequence ID" value="GAH40282.1"/>
    <property type="molecule type" value="Genomic_DNA"/>
</dbReference>
<sequence>MMTECYIEHKSYPMKMFLEVEVSVSGKDILVKTDKGTFGGSIYNIITPMNSR</sequence>
<protein>
    <submittedName>
        <fullName evidence="1">Uncharacterized protein</fullName>
    </submittedName>
</protein>
<name>X1F5R1_9ZZZZ</name>
<evidence type="ECO:0000313" key="1">
    <source>
        <dbReference type="EMBL" id="GAH40282.1"/>
    </source>
</evidence>
<gene>
    <name evidence="1" type="ORF">S03H2_13860</name>
</gene>
<dbReference type="AlphaFoldDB" id="X1F5R1"/>
<proteinExistence type="predicted"/>
<organism evidence="1">
    <name type="scientific">marine sediment metagenome</name>
    <dbReference type="NCBI Taxonomy" id="412755"/>
    <lineage>
        <taxon>unclassified sequences</taxon>
        <taxon>metagenomes</taxon>
        <taxon>ecological metagenomes</taxon>
    </lineage>
</organism>
<reference evidence="1" key="1">
    <citation type="journal article" date="2014" name="Front. Microbiol.">
        <title>High frequency of phylogenetically diverse reductive dehalogenase-homologous genes in deep subseafloor sedimentary metagenomes.</title>
        <authorList>
            <person name="Kawai M."/>
            <person name="Futagami T."/>
            <person name="Toyoda A."/>
            <person name="Takaki Y."/>
            <person name="Nishi S."/>
            <person name="Hori S."/>
            <person name="Arai W."/>
            <person name="Tsubouchi T."/>
            <person name="Morono Y."/>
            <person name="Uchiyama I."/>
            <person name="Ito T."/>
            <person name="Fujiyama A."/>
            <person name="Inagaki F."/>
            <person name="Takami H."/>
        </authorList>
    </citation>
    <scope>NUCLEOTIDE SEQUENCE</scope>
    <source>
        <strain evidence="1">Expedition CK06-06</strain>
    </source>
</reference>
<comment type="caution">
    <text evidence="1">The sequence shown here is derived from an EMBL/GenBank/DDBJ whole genome shotgun (WGS) entry which is preliminary data.</text>
</comment>